<accession>A0A0K1EQL5</accession>
<protein>
    <submittedName>
        <fullName evidence="1">Uncharacterized protein</fullName>
    </submittedName>
</protein>
<dbReference type="RefSeq" id="WP_156339115.1">
    <property type="nucleotide sequence ID" value="NZ_CP012159.1"/>
</dbReference>
<evidence type="ECO:0000313" key="2">
    <source>
        <dbReference type="Proteomes" id="UP000067626"/>
    </source>
</evidence>
<dbReference type="KEGG" id="ccro:CMC5_073270"/>
<dbReference type="STRING" id="52.CMC5_073270"/>
<organism evidence="1 2">
    <name type="scientific">Chondromyces crocatus</name>
    <dbReference type="NCBI Taxonomy" id="52"/>
    <lineage>
        <taxon>Bacteria</taxon>
        <taxon>Pseudomonadati</taxon>
        <taxon>Myxococcota</taxon>
        <taxon>Polyangia</taxon>
        <taxon>Polyangiales</taxon>
        <taxon>Polyangiaceae</taxon>
        <taxon>Chondromyces</taxon>
    </lineage>
</organism>
<sequence length="56" mass="6218">MAADAGQRPETLPASRTVEFTYGPLETADVLVLYARGMELRRSLSLRSIHRFGPGR</sequence>
<dbReference type="AlphaFoldDB" id="A0A0K1EQL5"/>
<evidence type="ECO:0000313" key="1">
    <source>
        <dbReference type="EMBL" id="AKT43099.1"/>
    </source>
</evidence>
<keyword evidence="2" id="KW-1185">Reference proteome</keyword>
<dbReference type="EMBL" id="CP012159">
    <property type="protein sequence ID" value="AKT43099.1"/>
    <property type="molecule type" value="Genomic_DNA"/>
</dbReference>
<dbReference type="Proteomes" id="UP000067626">
    <property type="component" value="Chromosome"/>
</dbReference>
<reference evidence="1 2" key="1">
    <citation type="submission" date="2015-07" db="EMBL/GenBank/DDBJ databases">
        <title>Genome analysis of myxobacterium Chondromyces crocatus Cm c5 reveals a high potential for natural compound synthesis and the genetic basis for the loss of fruiting body formation.</title>
        <authorList>
            <person name="Zaburannyi N."/>
            <person name="Bunk B."/>
            <person name="Maier J."/>
            <person name="Overmann J."/>
            <person name="Mueller R."/>
        </authorList>
    </citation>
    <scope>NUCLEOTIDE SEQUENCE [LARGE SCALE GENOMIC DNA]</scope>
    <source>
        <strain evidence="1 2">Cm c5</strain>
    </source>
</reference>
<name>A0A0K1EQL5_CHOCO</name>
<proteinExistence type="predicted"/>
<gene>
    <name evidence="1" type="ORF">CMC5_073270</name>
</gene>